<dbReference type="SUPFAM" id="SSF109604">
    <property type="entry name" value="HD-domain/PDEase-like"/>
    <property type="match status" value="1"/>
</dbReference>
<dbReference type="PROSITE" id="PS50110">
    <property type="entry name" value="RESPONSE_REGULATORY"/>
    <property type="match status" value="1"/>
</dbReference>
<dbReference type="CDD" id="cd19920">
    <property type="entry name" value="REC_PA4781-like"/>
    <property type="match status" value="1"/>
</dbReference>
<dbReference type="Gene3D" id="1.10.3210.10">
    <property type="entry name" value="Hypothetical protein af1432"/>
    <property type="match status" value="1"/>
</dbReference>
<evidence type="ECO:0000256" key="2">
    <source>
        <dbReference type="SAM" id="Coils"/>
    </source>
</evidence>
<dbReference type="EMBL" id="LZEU01000001">
    <property type="protein sequence ID" value="MBC9251420.1"/>
    <property type="molecule type" value="Genomic_DNA"/>
</dbReference>
<evidence type="ECO:0000313" key="6">
    <source>
        <dbReference type="Proteomes" id="UP000744555"/>
    </source>
</evidence>
<dbReference type="Pfam" id="PF13487">
    <property type="entry name" value="HD_5"/>
    <property type="match status" value="1"/>
</dbReference>
<dbReference type="PROSITE" id="PS51832">
    <property type="entry name" value="HD_GYP"/>
    <property type="match status" value="1"/>
</dbReference>
<dbReference type="InterPro" id="IPR052020">
    <property type="entry name" value="Cyclic_di-GMP/3'3'-cGAMP_PDE"/>
</dbReference>
<feature type="domain" description="HD-GYP" evidence="4">
    <location>
        <begin position="151"/>
        <end position="362"/>
    </location>
</feature>
<accession>A0ABR7S1F9</accession>
<feature type="modified residue" description="4-aspartylphosphate" evidence="1">
    <location>
        <position position="57"/>
    </location>
</feature>
<dbReference type="InterPro" id="IPR037522">
    <property type="entry name" value="HD_GYP_dom"/>
</dbReference>
<protein>
    <submittedName>
        <fullName evidence="5">Two-component system response regulator</fullName>
    </submittedName>
</protein>
<dbReference type="SMART" id="SM00471">
    <property type="entry name" value="HDc"/>
    <property type="match status" value="1"/>
</dbReference>
<dbReference type="Gene3D" id="3.40.50.2300">
    <property type="match status" value="1"/>
</dbReference>
<comment type="caution">
    <text evidence="5">The sequence shown here is derived from an EMBL/GenBank/DDBJ whole genome shotgun (WGS) entry which is preliminary data.</text>
</comment>
<sequence>MNMSERKATLLVVDDVPANLLLMSELLRPHYHLRVASGGEKALQIARRSPPDLVLLDVMMPDMDGYEVCRRLKEEPQTADVPVLFLTAKDQAEDQRHGLDLGAVDYLSKPFEPAVLLARVRSQLRLKAAADQLRERNAELDLEVARRTRELQAVHDVTILALASLAETRDNETGNHLRRTQNYVRSLALRLREQPRFAAELDDQAIELLYKSAPLHDIGKVGIPDQILLKPGRFEPHEFEVMKQHPRLGYQALLKAEEMLGMPVPFLRIAKEIALCHHEKWDGSGYPQGLHGAEIPLSARLMAIADVYDAVISRRVYKPEMPHAKAVAIIREGCGSHFDPAVVEAFLSLEAEFQDIARRYADTDESLHAKAQQLNMELPQSA</sequence>
<evidence type="ECO:0000259" key="4">
    <source>
        <dbReference type="PROSITE" id="PS51832"/>
    </source>
</evidence>
<name>A0ABR7S1F9_AQUAC</name>
<keyword evidence="2" id="KW-0175">Coiled coil</keyword>
<dbReference type="PANTHER" id="PTHR45228:SF5">
    <property type="entry name" value="CYCLIC DI-GMP PHOSPHODIESTERASE VC_1348-RELATED"/>
    <property type="match status" value="1"/>
</dbReference>
<dbReference type="Proteomes" id="UP000744555">
    <property type="component" value="Unassembled WGS sequence"/>
</dbReference>
<reference evidence="5 6" key="1">
    <citation type="submission" date="2016-06" db="EMBL/GenBank/DDBJ databases">
        <authorList>
            <person name="Ramos C."/>
            <person name="Pintado A."/>
            <person name="Crespo-Gomez J.I."/>
        </authorList>
    </citation>
    <scope>NUCLEOTIDE SEQUENCE [LARGE SCALE GENOMIC DNA]</scope>
    <source>
        <strain evidence="5 6">AVO110</strain>
    </source>
</reference>
<feature type="domain" description="Response regulatory" evidence="3">
    <location>
        <begin position="9"/>
        <end position="124"/>
    </location>
</feature>
<dbReference type="InterPro" id="IPR011006">
    <property type="entry name" value="CheY-like_superfamily"/>
</dbReference>
<dbReference type="Pfam" id="PF00072">
    <property type="entry name" value="Response_reg"/>
    <property type="match status" value="1"/>
</dbReference>
<organism evidence="5 6">
    <name type="scientific">Aquipseudomonas alcaligenes</name>
    <name type="common">Pseudomonas alcaligenes</name>
    <dbReference type="NCBI Taxonomy" id="43263"/>
    <lineage>
        <taxon>Bacteria</taxon>
        <taxon>Pseudomonadati</taxon>
        <taxon>Pseudomonadota</taxon>
        <taxon>Gammaproteobacteria</taxon>
        <taxon>Pseudomonadales</taxon>
        <taxon>Pseudomonadaceae</taxon>
        <taxon>Aquipseudomonas</taxon>
    </lineage>
</organism>
<dbReference type="InterPro" id="IPR003607">
    <property type="entry name" value="HD/PDEase_dom"/>
</dbReference>
<evidence type="ECO:0000313" key="5">
    <source>
        <dbReference type="EMBL" id="MBC9251420.1"/>
    </source>
</evidence>
<proteinExistence type="predicted"/>
<dbReference type="InterPro" id="IPR001789">
    <property type="entry name" value="Sig_transdc_resp-reg_receiver"/>
</dbReference>
<keyword evidence="6" id="KW-1185">Reference proteome</keyword>
<dbReference type="PANTHER" id="PTHR45228">
    <property type="entry name" value="CYCLIC DI-GMP PHOSPHODIESTERASE TM_0186-RELATED"/>
    <property type="match status" value="1"/>
</dbReference>
<dbReference type="SUPFAM" id="SSF52172">
    <property type="entry name" value="CheY-like"/>
    <property type="match status" value="1"/>
</dbReference>
<dbReference type="CDD" id="cd00077">
    <property type="entry name" value="HDc"/>
    <property type="match status" value="1"/>
</dbReference>
<feature type="coiled-coil region" evidence="2">
    <location>
        <begin position="123"/>
        <end position="150"/>
    </location>
</feature>
<gene>
    <name evidence="5" type="ORF">A9179_14205</name>
</gene>
<dbReference type="SMART" id="SM00448">
    <property type="entry name" value="REC"/>
    <property type="match status" value="1"/>
</dbReference>
<keyword evidence="1" id="KW-0597">Phosphoprotein</keyword>
<evidence type="ECO:0000259" key="3">
    <source>
        <dbReference type="PROSITE" id="PS50110"/>
    </source>
</evidence>
<evidence type="ECO:0000256" key="1">
    <source>
        <dbReference type="PROSITE-ProRule" id="PRU00169"/>
    </source>
</evidence>